<protein>
    <submittedName>
        <fullName evidence="3">Methylmalonyl-CoA mutase</fullName>
    </submittedName>
</protein>
<dbReference type="GO" id="GO:0031419">
    <property type="term" value="F:cobalamin binding"/>
    <property type="evidence" value="ECO:0007669"/>
    <property type="project" value="InterPro"/>
</dbReference>
<dbReference type="EMBL" id="NCEB01000003">
    <property type="protein sequence ID" value="OYX35610.1"/>
    <property type="molecule type" value="Genomic_DNA"/>
</dbReference>
<reference evidence="3 4" key="1">
    <citation type="submission" date="2017-03" db="EMBL/GenBank/DDBJ databases">
        <title>Lifting the veil on microbial sulfur biogeochemistry in mining wastewaters.</title>
        <authorList>
            <person name="Kantor R.S."/>
            <person name="Colenbrander Nelson T."/>
            <person name="Marshall S."/>
            <person name="Bennett D."/>
            <person name="Apte S."/>
            <person name="Camacho D."/>
            <person name="Thomas B.C."/>
            <person name="Warren L.A."/>
            <person name="Banfield J.F."/>
        </authorList>
    </citation>
    <scope>NUCLEOTIDE SEQUENCE [LARGE SCALE GENOMIC DNA]</scope>
    <source>
        <strain evidence="3">32-69-9</strain>
    </source>
</reference>
<accession>A0A258FSM0</accession>
<evidence type="ECO:0000259" key="2">
    <source>
        <dbReference type="Pfam" id="PF01642"/>
    </source>
</evidence>
<evidence type="ECO:0000313" key="4">
    <source>
        <dbReference type="Proteomes" id="UP000215595"/>
    </source>
</evidence>
<proteinExistence type="predicted"/>
<dbReference type="GO" id="GO:0004494">
    <property type="term" value="F:methylmalonyl-CoA mutase activity"/>
    <property type="evidence" value="ECO:0007669"/>
    <property type="project" value="TreeGrafter"/>
</dbReference>
<dbReference type="PANTHER" id="PTHR48101">
    <property type="entry name" value="METHYLMALONYL-COA MUTASE, MITOCHONDRIAL-RELATED"/>
    <property type="match status" value="1"/>
</dbReference>
<dbReference type="GO" id="GO:0019678">
    <property type="term" value="P:propionate metabolic process, methylmalonyl pathway"/>
    <property type="evidence" value="ECO:0007669"/>
    <property type="project" value="TreeGrafter"/>
</dbReference>
<evidence type="ECO:0000313" key="3">
    <source>
        <dbReference type="EMBL" id="OYX35610.1"/>
    </source>
</evidence>
<dbReference type="AlphaFoldDB" id="A0A258FSM0"/>
<dbReference type="GO" id="GO:0005737">
    <property type="term" value="C:cytoplasm"/>
    <property type="evidence" value="ECO:0007669"/>
    <property type="project" value="TreeGrafter"/>
</dbReference>
<feature type="domain" description="Methylmalonyl-CoA mutase alpha/beta chain catalytic" evidence="2">
    <location>
        <begin position="129"/>
        <end position="462"/>
    </location>
</feature>
<dbReference type="PANTHER" id="PTHR48101:SF4">
    <property type="entry name" value="METHYLMALONYL-COA MUTASE, MITOCHONDRIAL"/>
    <property type="match status" value="1"/>
</dbReference>
<dbReference type="Proteomes" id="UP000215595">
    <property type="component" value="Unassembled WGS sequence"/>
</dbReference>
<evidence type="ECO:0000256" key="1">
    <source>
        <dbReference type="SAM" id="MobiDB-lite"/>
    </source>
</evidence>
<dbReference type="SUPFAM" id="SSF51703">
    <property type="entry name" value="Cobalamin (vitamin B12)-dependent enzymes"/>
    <property type="match status" value="1"/>
</dbReference>
<dbReference type="Gene3D" id="3.20.20.240">
    <property type="entry name" value="Methylmalonyl-CoA mutase"/>
    <property type="match status" value="1"/>
</dbReference>
<dbReference type="Pfam" id="PF01642">
    <property type="entry name" value="MM_CoA_mutase"/>
    <property type="match status" value="1"/>
</dbReference>
<gene>
    <name evidence="3" type="ORF">B7Z01_01540</name>
</gene>
<dbReference type="InterPro" id="IPR006099">
    <property type="entry name" value="MeMalonylCoA_mutase_a/b_cat"/>
</dbReference>
<sequence length="494" mass="51713">MACRWPTGTSARSGRDGRAVAKGPPRHFLEPALTQPFPIPTPTDWRAEAEKALKGRALEGLVHLDADGLTIRPLYGRANAADAVFAPRAVGADGRPWDLRTLVEGDDPEAVNAAVLTDLEGGAASVILAGAVLSDSEPLSRALNGVSMELAPVALHAGIDGPDAANALAVAAKGSPRARLLFHMDPLTAFATAGGSPRPIAAHVELAANTAARHAGAYPEATFFLATGRAAHEAGGSAGQELGFAAAAAATYVRAAVDAGLSVERALGGTVLGVSVDAEYFDSLARVRALRLMWRSLSRALGHETPAVIEARSSRRMLAATDPWPNLLRLTAAGFAGAVGGAEAVVLDGFSRARGRPDAFARRQARNTQLVLMEEARLGRVADPAAGSWFLDHRTRDLAEVGWAEFQKIEREGGLIASLHGGAIQQRVARSREALLKTYQDGGVHLVGVTKFVDADVRPVSVEDAPPPSAPGDGDRCRLLTPVRWAETFEGEVA</sequence>
<dbReference type="InterPro" id="IPR016176">
    <property type="entry name" value="Cbl-dep_enz_cat"/>
</dbReference>
<organism evidence="3 4">
    <name type="scientific">Brevundimonas subvibrioides</name>
    <dbReference type="NCBI Taxonomy" id="74313"/>
    <lineage>
        <taxon>Bacteria</taxon>
        <taxon>Pseudomonadati</taxon>
        <taxon>Pseudomonadota</taxon>
        <taxon>Alphaproteobacteria</taxon>
        <taxon>Caulobacterales</taxon>
        <taxon>Caulobacteraceae</taxon>
        <taxon>Brevundimonas</taxon>
    </lineage>
</organism>
<name>A0A258FSM0_9CAUL</name>
<comment type="caution">
    <text evidence="3">The sequence shown here is derived from an EMBL/GenBank/DDBJ whole genome shotgun (WGS) entry which is preliminary data.</text>
</comment>
<feature type="region of interest" description="Disordered" evidence="1">
    <location>
        <begin position="1"/>
        <end position="26"/>
    </location>
</feature>